<dbReference type="PANTHER" id="PTHR36435:SF1">
    <property type="entry name" value="CAAX AMINO TERMINAL PROTEASE FAMILY PROTEIN"/>
    <property type="match status" value="1"/>
</dbReference>
<dbReference type="GO" id="GO:0080120">
    <property type="term" value="P:CAAX-box protein maturation"/>
    <property type="evidence" value="ECO:0007669"/>
    <property type="project" value="UniProtKB-ARBA"/>
</dbReference>
<feature type="non-terminal residue" evidence="3">
    <location>
        <position position="204"/>
    </location>
</feature>
<dbReference type="Pfam" id="PF02517">
    <property type="entry name" value="Rce1-like"/>
    <property type="match status" value="1"/>
</dbReference>
<reference evidence="3" key="2">
    <citation type="submission" date="2021-04" db="EMBL/GenBank/DDBJ databases">
        <authorList>
            <person name="Gilroy R."/>
        </authorList>
    </citation>
    <scope>NUCLEOTIDE SEQUENCE</scope>
    <source>
        <strain evidence="3">ChiHcolR34-3080</strain>
    </source>
</reference>
<dbReference type="Proteomes" id="UP000823933">
    <property type="component" value="Unassembled WGS sequence"/>
</dbReference>
<evidence type="ECO:0000256" key="1">
    <source>
        <dbReference type="SAM" id="Phobius"/>
    </source>
</evidence>
<feature type="transmembrane region" description="Helical" evidence="1">
    <location>
        <begin position="173"/>
        <end position="196"/>
    </location>
</feature>
<keyword evidence="3" id="KW-0482">Metalloprotease</keyword>
<dbReference type="GO" id="GO:0008237">
    <property type="term" value="F:metallopeptidase activity"/>
    <property type="evidence" value="ECO:0007669"/>
    <property type="project" value="UniProtKB-KW"/>
</dbReference>
<keyword evidence="1" id="KW-0812">Transmembrane</keyword>
<reference evidence="3" key="1">
    <citation type="journal article" date="2021" name="PeerJ">
        <title>Extensive microbial diversity within the chicken gut microbiome revealed by metagenomics and culture.</title>
        <authorList>
            <person name="Gilroy R."/>
            <person name="Ravi A."/>
            <person name="Getino M."/>
            <person name="Pursley I."/>
            <person name="Horton D.L."/>
            <person name="Alikhan N.F."/>
            <person name="Baker D."/>
            <person name="Gharbi K."/>
            <person name="Hall N."/>
            <person name="Watson M."/>
            <person name="Adriaenssens E.M."/>
            <person name="Foster-Nyarko E."/>
            <person name="Jarju S."/>
            <person name="Secka A."/>
            <person name="Antonio M."/>
            <person name="Oren A."/>
            <person name="Chaudhuri R.R."/>
            <person name="La Ragione R."/>
            <person name="Hildebrand F."/>
            <person name="Pallen M.J."/>
        </authorList>
    </citation>
    <scope>NUCLEOTIDE SEQUENCE</scope>
    <source>
        <strain evidence="3">ChiHcolR34-3080</strain>
    </source>
</reference>
<dbReference type="PANTHER" id="PTHR36435">
    <property type="entry name" value="SLR1288 PROTEIN"/>
    <property type="match status" value="1"/>
</dbReference>
<dbReference type="AlphaFoldDB" id="A0A9D1TW93"/>
<protein>
    <submittedName>
        <fullName evidence="3">CPBP family intramembrane metalloprotease</fullName>
    </submittedName>
</protein>
<feature type="domain" description="CAAX prenyl protease 2/Lysostaphin resistance protein A-like" evidence="2">
    <location>
        <begin position="100"/>
        <end position="184"/>
    </location>
</feature>
<feature type="transmembrane region" description="Helical" evidence="1">
    <location>
        <begin position="67"/>
        <end position="89"/>
    </location>
</feature>
<evidence type="ECO:0000313" key="4">
    <source>
        <dbReference type="Proteomes" id="UP000823933"/>
    </source>
</evidence>
<dbReference type="EMBL" id="DXHQ01000039">
    <property type="protein sequence ID" value="HIW08480.1"/>
    <property type="molecule type" value="Genomic_DNA"/>
</dbReference>
<keyword evidence="3" id="KW-0645">Protease</keyword>
<dbReference type="GO" id="GO:0004175">
    <property type="term" value="F:endopeptidase activity"/>
    <property type="evidence" value="ECO:0007669"/>
    <property type="project" value="UniProtKB-ARBA"/>
</dbReference>
<feature type="transmembrane region" description="Helical" evidence="1">
    <location>
        <begin position="134"/>
        <end position="167"/>
    </location>
</feature>
<evidence type="ECO:0000259" key="2">
    <source>
        <dbReference type="Pfam" id="PF02517"/>
    </source>
</evidence>
<evidence type="ECO:0000313" key="3">
    <source>
        <dbReference type="EMBL" id="HIW08480.1"/>
    </source>
</evidence>
<feature type="transmembrane region" description="Helical" evidence="1">
    <location>
        <begin position="7"/>
        <end position="25"/>
    </location>
</feature>
<keyword evidence="1" id="KW-1133">Transmembrane helix</keyword>
<gene>
    <name evidence="3" type="ORF">H9890_03640</name>
</gene>
<dbReference type="InterPro" id="IPR052710">
    <property type="entry name" value="CAAX_protease"/>
</dbReference>
<proteinExistence type="predicted"/>
<sequence length="204" mass="22557">MKPYQGILAFIGYLVLQIIVSARISMDYCEVISGIIALIAFGWLLHKKKMLPMSSRDLKGSRLLFCLGIGFGLALVSKTAIVLGVLSGAPIPERFLPDGFLWIPTVVVLIPIVEELLFRGILFGSFCRSFSYKAAIVLSAILFAMVHYMVSWPSAFVIGVLLAWLYWRTDNLAVAMVIHCTINLGTFLSMPLYALLTTHRTIGV</sequence>
<name>A0A9D1TW93_9FIRM</name>
<accession>A0A9D1TW93</accession>
<comment type="caution">
    <text evidence="3">The sequence shown here is derived from an EMBL/GenBank/DDBJ whole genome shotgun (WGS) entry which is preliminary data.</text>
</comment>
<feature type="transmembrane region" description="Helical" evidence="1">
    <location>
        <begin position="101"/>
        <end position="122"/>
    </location>
</feature>
<keyword evidence="1" id="KW-0472">Membrane</keyword>
<organism evidence="3 4">
    <name type="scientific">Candidatus Faecalibacterium intestinigallinarum</name>
    <dbReference type="NCBI Taxonomy" id="2838581"/>
    <lineage>
        <taxon>Bacteria</taxon>
        <taxon>Bacillati</taxon>
        <taxon>Bacillota</taxon>
        <taxon>Clostridia</taxon>
        <taxon>Eubacteriales</taxon>
        <taxon>Oscillospiraceae</taxon>
        <taxon>Faecalibacterium</taxon>
    </lineage>
</organism>
<dbReference type="InterPro" id="IPR003675">
    <property type="entry name" value="Rce1/LyrA-like_dom"/>
</dbReference>
<keyword evidence="3" id="KW-0378">Hydrolase</keyword>
<feature type="transmembrane region" description="Helical" evidence="1">
    <location>
        <begin position="31"/>
        <end position="46"/>
    </location>
</feature>